<reference evidence="3 4" key="1">
    <citation type="journal article" date="2016" name="Mol. Biol. Evol.">
        <title>Comparative Genomics of Early-Diverging Mushroom-Forming Fungi Provides Insights into the Origins of Lignocellulose Decay Capabilities.</title>
        <authorList>
            <person name="Nagy L.G."/>
            <person name="Riley R."/>
            <person name="Tritt A."/>
            <person name="Adam C."/>
            <person name="Daum C."/>
            <person name="Floudas D."/>
            <person name="Sun H."/>
            <person name="Yadav J.S."/>
            <person name="Pangilinan J."/>
            <person name="Larsson K.H."/>
            <person name="Matsuura K."/>
            <person name="Barry K."/>
            <person name="Labutti K."/>
            <person name="Kuo R."/>
            <person name="Ohm R.A."/>
            <person name="Bhattacharya S.S."/>
            <person name="Shirouzu T."/>
            <person name="Yoshinaga Y."/>
            <person name="Martin F.M."/>
            <person name="Grigoriev I.V."/>
            <person name="Hibbett D.S."/>
        </authorList>
    </citation>
    <scope>NUCLEOTIDE SEQUENCE [LARGE SCALE GENOMIC DNA]</scope>
    <source>
        <strain evidence="3 4">CBS 109695</strain>
    </source>
</reference>
<dbReference type="Gene3D" id="2.60.120.260">
    <property type="entry name" value="Galactose-binding domain-like"/>
    <property type="match status" value="2"/>
</dbReference>
<keyword evidence="2" id="KW-0472">Membrane</keyword>
<evidence type="ECO:0000313" key="3">
    <source>
        <dbReference type="EMBL" id="KZP34458.1"/>
    </source>
</evidence>
<evidence type="ECO:0000313" key="4">
    <source>
        <dbReference type="Proteomes" id="UP000076532"/>
    </source>
</evidence>
<dbReference type="Proteomes" id="UP000076532">
    <property type="component" value="Unassembled WGS sequence"/>
</dbReference>
<dbReference type="AlphaFoldDB" id="A0A166X633"/>
<dbReference type="STRING" id="436010.A0A166X633"/>
<name>A0A166X633_9AGAM</name>
<feature type="region of interest" description="Disordered" evidence="1">
    <location>
        <begin position="427"/>
        <end position="634"/>
    </location>
</feature>
<dbReference type="OrthoDB" id="2576334at2759"/>
<feature type="compositionally biased region" description="Basic and acidic residues" evidence="1">
    <location>
        <begin position="562"/>
        <end position="572"/>
    </location>
</feature>
<feature type="transmembrane region" description="Helical" evidence="2">
    <location>
        <begin position="301"/>
        <end position="321"/>
    </location>
</feature>
<gene>
    <name evidence="3" type="ORF">FIBSPDRAFT_772114</name>
</gene>
<keyword evidence="2" id="KW-0812">Transmembrane</keyword>
<evidence type="ECO:0000256" key="2">
    <source>
        <dbReference type="SAM" id="Phobius"/>
    </source>
</evidence>
<feature type="compositionally biased region" description="Polar residues" evidence="1">
    <location>
        <begin position="429"/>
        <end position="439"/>
    </location>
</feature>
<evidence type="ECO:0000256" key="1">
    <source>
        <dbReference type="SAM" id="MobiDB-lite"/>
    </source>
</evidence>
<sequence length="877" mass="94123">MADNFLSIHVDDTSPAVAYAPFADTFGEPDLSAGWNPYYSVSGYAASLGRLGEGTSTHRTSLDGASLSIQWAGTGIQLLGNAFQAGFNLTVDGLPAVANSSSIEQGVLAEFYDLHDSNHTITLTVSTDSQSSNESFVAFDEALINSTQPTASASMIQTTLNDTNVAFLGQWSFFSDVDGDGQTCSFHKSENSGDRMEFTLQGSAITIFGLTSPSSGSYNVTIDNHSTVYSAHSSFTQPYTLLYYTTELDDSVPHQIVVQNMENKTLAMSVGGINYTSVANSPSGSISRPTTKSIDTPGTKAAIALSCILFAVLILGLGYFFGYRPRARRRQDQLNLTRCLEKEAEAGAAVLDISHNSVRPGSTGTRFSFARLGLGRGAARSASDLDIDMMTEIDSAGSVRQVVRKNRHSQWEAYTVSMPSIRYGPPSPLSSRFSSHQSPLPSPTAVPANAHTRQDSGAQLLNRGRSADRGDDADSSKDTDSDFDDPVEINLSPRTSEAQTYGGFRSHQPTVPYLTYEEPAPVDEQPGDQQGAGKANNRFWRWSGPSRRFSASTAAPMSSTEGSRRTSQDGSKRLSSVRFDASALQPPSAAPRYSFLDFDSSASSSTSSGTFMVTPQNQQGAPPAAPAISKPIVRGPRPLPSIAVSVPLGMMPSQPSQHDTRHPPYPRSFSVSPVNSSRPGTETCSTPTPPDYEHVQYFSPVAPPSSPPPVDPLPPLPAAARLSGLPPLDVVPAIDRYNPQYRSMEDSPTDSFARSVSDINFRHMSASTTSSRRTSAHQAQYAPVVHKPLIVQKILGMQSPRPSPKHSEAPRASPPKLEPLRRVEEPEMPSPSPSTPFMQRVLRMGGGHERGGSQSSQNFFAGSEASLPTITGNTRRS</sequence>
<organism evidence="3 4">
    <name type="scientific">Athelia psychrophila</name>
    <dbReference type="NCBI Taxonomy" id="1759441"/>
    <lineage>
        <taxon>Eukaryota</taxon>
        <taxon>Fungi</taxon>
        <taxon>Dikarya</taxon>
        <taxon>Basidiomycota</taxon>
        <taxon>Agaricomycotina</taxon>
        <taxon>Agaricomycetes</taxon>
        <taxon>Agaricomycetidae</taxon>
        <taxon>Atheliales</taxon>
        <taxon>Atheliaceae</taxon>
        <taxon>Athelia</taxon>
    </lineage>
</organism>
<accession>A0A166X633</accession>
<feature type="compositionally biased region" description="Basic and acidic residues" evidence="1">
    <location>
        <begin position="465"/>
        <end position="480"/>
    </location>
</feature>
<dbReference type="EMBL" id="KV417480">
    <property type="protein sequence ID" value="KZP34458.1"/>
    <property type="molecule type" value="Genomic_DNA"/>
</dbReference>
<keyword evidence="2" id="KW-1133">Transmembrane helix</keyword>
<protein>
    <submittedName>
        <fullName evidence="3">Uncharacterized protein</fullName>
    </submittedName>
</protein>
<feature type="compositionally biased region" description="Polar residues" evidence="1">
    <location>
        <begin position="852"/>
        <end position="877"/>
    </location>
</feature>
<proteinExistence type="predicted"/>
<feature type="region of interest" description="Disordered" evidence="1">
    <location>
        <begin position="797"/>
        <end position="877"/>
    </location>
</feature>
<feature type="compositionally biased region" description="Polar residues" evidence="1">
    <location>
        <begin position="549"/>
        <end position="561"/>
    </location>
</feature>
<keyword evidence="4" id="KW-1185">Reference proteome</keyword>